<dbReference type="AlphaFoldDB" id="A0A7H0FVD1"/>
<gene>
    <name evidence="6" type="ORF">H8B22_10850</name>
</gene>
<accession>A0A7H0FVD1</accession>
<sequence>MRRVVKWSAIVLAIVVLGAVALLGVSWAVTGKAMSRTYAVKDPPLRVDANAEALQRGKHLFDTRGCGDCHGPQGAGRVLLDDPALARIVPSNLTRSLRDPAYTDDALAAAIRHGVRPDGTPLLIMPSGEFADLDDRDVAALVAYMRALPASDNDPGTSTVRPLGRVLYTLGKLPLLPAETIDHTPRTRVAPAEAVTPEYGRYIAQSCTGCHGASLVGGIVVIPGKPASANLTPHDSALGQWSEADFLQLMHTGKRPDGTAVDPLMPWPAYNNMSETELRALWAYLRTVPPVQGAPVKR</sequence>
<dbReference type="Pfam" id="PF13442">
    <property type="entry name" value="Cytochrome_CBB3"/>
    <property type="match status" value="1"/>
</dbReference>
<evidence type="ECO:0000256" key="1">
    <source>
        <dbReference type="ARBA" id="ARBA00022617"/>
    </source>
</evidence>
<dbReference type="GO" id="GO:0046872">
    <property type="term" value="F:metal ion binding"/>
    <property type="evidence" value="ECO:0007669"/>
    <property type="project" value="UniProtKB-KW"/>
</dbReference>
<dbReference type="Proteomes" id="UP000516018">
    <property type="component" value="Chromosome"/>
</dbReference>
<dbReference type="RefSeq" id="WP_187711440.1">
    <property type="nucleotide sequence ID" value="NZ_CP060820.1"/>
</dbReference>
<dbReference type="PROSITE" id="PS51007">
    <property type="entry name" value="CYTC"/>
    <property type="match status" value="2"/>
</dbReference>
<dbReference type="GO" id="GO:0020037">
    <property type="term" value="F:heme binding"/>
    <property type="evidence" value="ECO:0007669"/>
    <property type="project" value="InterPro"/>
</dbReference>
<feature type="domain" description="Cytochrome c" evidence="5">
    <location>
        <begin position="187"/>
        <end position="289"/>
    </location>
</feature>
<dbReference type="InterPro" id="IPR051459">
    <property type="entry name" value="Cytochrome_c-type_DH"/>
</dbReference>
<dbReference type="InterPro" id="IPR036909">
    <property type="entry name" value="Cyt_c-like_dom_sf"/>
</dbReference>
<evidence type="ECO:0000256" key="2">
    <source>
        <dbReference type="ARBA" id="ARBA00022723"/>
    </source>
</evidence>
<evidence type="ECO:0000313" key="7">
    <source>
        <dbReference type="Proteomes" id="UP000516018"/>
    </source>
</evidence>
<dbReference type="InterPro" id="IPR009056">
    <property type="entry name" value="Cyt_c-like_dom"/>
</dbReference>
<evidence type="ECO:0000259" key="5">
    <source>
        <dbReference type="PROSITE" id="PS51007"/>
    </source>
</evidence>
<dbReference type="SUPFAM" id="SSF46626">
    <property type="entry name" value="Cytochrome c"/>
    <property type="match status" value="2"/>
</dbReference>
<keyword evidence="3 4" id="KW-0408">Iron</keyword>
<evidence type="ECO:0000256" key="4">
    <source>
        <dbReference type="PROSITE-ProRule" id="PRU00433"/>
    </source>
</evidence>
<dbReference type="KEGG" id="lsx:H8B22_10850"/>
<organism evidence="6 7">
    <name type="scientific">Agrilutibacter terrestris</name>
    <dbReference type="NCBI Taxonomy" id="2865112"/>
    <lineage>
        <taxon>Bacteria</taxon>
        <taxon>Pseudomonadati</taxon>
        <taxon>Pseudomonadota</taxon>
        <taxon>Gammaproteobacteria</taxon>
        <taxon>Lysobacterales</taxon>
        <taxon>Lysobacteraceae</taxon>
        <taxon>Agrilutibacter</taxon>
    </lineage>
</organism>
<proteinExistence type="predicted"/>
<dbReference type="EMBL" id="CP060820">
    <property type="protein sequence ID" value="QNP39997.1"/>
    <property type="molecule type" value="Genomic_DNA"/>
</dbReference>
<dbReference type="PANTHER" id="PTHR35008">
    <property type="entry name" value="BLL4482 PROTEIN-RELATED"/>
    <property type="match status" value="1"/>
</dbReference>
<keyword evidence="1 4" id="KW-0349">Heme</keyword>
<keyword evidence="2 4" id="KW-0479">Metal-binding</keyword>
<protein>
    <submittedName>
        <fullName evidence="6">C-type cytochrome</fullName>
    </submittedName>
</protein>
<dbReference type="Pfam" id="PF00034">
    <property type="entry name" value="Cytochrom_C"/>
    <property type="match status" value="1"/>
</dbReference>
<name>A0A7H0FVD1_9GAMM</name>
<evidence type="ECO:0000256" key="3">
    <source>
        <dbReference type="ARBA" id="ARBA00023004"/>
    </source>
</evidence>
<dbReference type="PANTHER" id="PTHR35008:SF8">
    <property type="entry name" value="ALCOHOL DEHYDROGENASE CYTOCHROME C SUBUNIT"/>
    <property type="match status" value="1"/>
</dbReference>
<dbReference type="Gene3D" id="1.10.760.10">
    <property type="entry name" value="Cytochrome c-like domain"/>
    <property type="match status" value="2"/>
</dbReference>
<keyword evidence="7" id="KW-1185">Reference proteome</keyword>
<evidence type="ECO:0000313" key="6">
    <source>
        <dbReference type="EMBL" id="QNP39997.1"/>
    </source>
</evidence>
<dbReference type="GO" id="GO:0009055">
    <property type="term" value="F:electron transfer activity"/>
    <property type="evidence" value="ECO:0007669"/>
    <property type="project" value="InterPro"/>
</dbReference>
<reference evidence="6 7" key="1">
    <citation type="submission" date="2020-08" db="EMBL/GenBank/DDBJ databases">
        <title>Lysobacter sp. II4 sp. nov., isolated from soil.</title>
        <authorList>
            <person name="Woo C.Y."/>
            <person name="Kim J."/>
        </authorList>
    </citation>
    <scope>NUCLEOTIDE SEQUENCE [LARGE SCALE GENOMIC DNA]</scope>
    <source>
        <strain evidence="6 7">II4</strain>
    </source>
</reference>
<feature type="domain" description="Cytochrome c" evidence="5">
    <location>
        <begin position="52"/>
        <end position="149"/>
    </location>
</feature>